<organism evidence="11 12">
    <name type="scientific">Helobdella robusta</name>
    <name type="common">Californian leech</name>
    <dbReference type="NCBI Taxonomy" id="6412"/>
    <lineage>
        <taxon>Eukaryota</taxon>
        <taxon>Metazoa</taxon>
        <taxon>Spiralia</taxon>
        <taxon>Lophotrochozoa</taxon>
        <taxon>Annelida</taxon>
        <taxon>Clitellata</taxon>
        <taxon>Hirudinea</taxon>
        <taxon>Rhynchobdellida</taxon>
        <taxon>Glossiphoniidae</taxon>
        <taxon>Helobdella</taxon>
    </lineage>
</organism>
<dbReference type="EMBL" id="AMQM01007528">
    <property type="status" value="NOT_ANNOTATED_CDS"/>
    <property type="molecule type" value="Genomic_DNA"/>
</dbReference>
<evidence type="ECO:0000259" key="9">
    <source>
        <dbReference type="PROSITE" id="PS51030"/>
    </source>
</evidence>
<evidence type="ECO:0000256" key="5">
    <source>
        <dbReference type="ARBA" id="ARBA00023125"/>
    </source>
</evidence>
<keyword evidence="7" id="KW-0675">Receptor</keyword>
<feature type="domain" description="Nuclear receptor" evidence="9">
    <location>
        <begin position="345"/>
        <end position="374"/>
    </location>
</feature>
<dbReference type="Proteomes" id="UP000015101">
    <property type="component" value="Unassembled WGS sequence"/>
</dbReference>
<sequence>MSMTEYMCKLFYGRRGIPLTDEQFSCILKNSHLLRKQIYCRIHNQFAFSETENIFEHALQTSSKFGSETFSQASTSQDENNFEHFKLPIYLDGGDSSLNDKFQETDLQSELPANCLTYNKLKTTYSGDSFLNANYLENKSDEYKSDLLQVSSVCGELSKTYCNVDFDIFSPININRVFSCKHNNVYNSSTSADEKGIFQPSGLPKNDQCFMQPIIHFSNYQTFSKPVSLRDAASDVDSTPKLTDGDKLESMCPTTSNQSLYAEAPNKNLNTHFYLNAGNRYEVNIVSQSSSFHGTTCVDSSKCRLSNHFYCDDNEYNNASPYFQYSQTPSKNGPNKDCGAYGQLQHACAVCGDHAACQHYGVRTCEGCKGFFKNFRKINFTLVSQTYRPKATVRNSGKNELAGGKLFQMQSNQTMKRHAVLVSLPDTSIGELREVE</sequence>
<dbReference type="EMBL" id="KB097635">
    <property type="protein sequence ID" value="ESN93161.1"/>
    <property type="molecule type" value="Genomic_DNA"/>
</dbReference>
<reference evidence="10 12" key="2">
    <citation type="journal article" date="2013" name="Nature">
        <title>Insights into bilaterian evolution from three spiralian genomes.</title>
        <authorList>
            <person name="Simakov O."/>
            <person name="Marletaz F."/>
            <person name="Cho S.J."/>
            <person name="Edsinger-Gonzales E."/>
            <person name="Havlak P."/>
            <person name="Hellsten U."/>
            <person name="Kuo D.H."/>
            <person name="Larsson T."/>
            <person name="Lv J."/>
            <person name="Arendt D."/>
            <person name="Savage R."/>
            <person name="Osoegawa K."/>
            <person name="de Jong P."/>
            <person name="Grimwood J."/>
            <person name="Chapman J.A."/>
            <person name="Shapiro H."/>
            <person name="Aerts A."/>
            <person name="Otillar R.P."/>
            <person name="Terry A.Y."/>
            <person name="Boore J.L."/>
            <person name="Grigoriev I.V."/>
            <person name="Lindberg D.R."/>
            <person name="Seaver E.C."/>
            <person name="Weisblat D.A."/>
            <person name="Putnam N.H."/>
            <person name="Rokhsar D.S."/>
        </authorList>
    </citation>
    <scope>NUCLEOTIDE SEQUENCE</scope>
</reference>
<dbReference type="PRINTS" id="PR00047">
    <property type="entry name" value="STROIDFINGER"/>
</dbReference>
<dbReference type="HOGENOM" id="CLU_628951_0_0_1"/>
<dbReference type="PANTHER" id="PTHR24085:SF4">
    <property type="entry name" value="NUCLEAR HORMONE RECEPTOR HR38-RELATED"/>
    <property type="match status" value="1"/>
</dbReference>
<reference evidence="12" key="1">
    <citation type="submission" date="2012-12" db="EMBL/GenBank/DDBJ databases">
        <authorList>
            <person name="Hellsten U."/>
            <person name="Grimwood J."/>
            <person name="Chapman J.A."/>
            <person name="Shapiro H."/>
            <person name="Aerts A."/>
            <person name="Otillar R.P."/>
            <person name="Terry A.Y."/>
            <person name="Boore J.L."/>
            <person name="Simakov O."/>
            <person name="Marletaz F."/>
            <person name="Cho S.-J."/>
            <person name="Edsinger-Gonzales E."/>
            <person name="Havlak P."/>
            <person name="Kuo D.-H."/>
            <person name="Larsson T."/>
            <person name="Lv J."/>
            <person name="Arendt D."/>
            <person name="Savage R."/>
            <person name="Osoegawa K."/>
            <person name="de Jong P."/>
            <person name="Lindberg D.R."/>
            <person name="Seaver E.C."/>
            <person name="Weisblat D.A."/>
            <person name="Putnam N.H."/>
            <person name="Grigoriev I.V."/>
            <person name="Rokhsar D.S."/>
        </authorList>
    </citation>
    <scope>NUCLEOTIDE SEQUENCE</scope>
</reference>
<dbReference type="GO" id="GO:0071376">
    <property type="term" value="P:cellular response to corticotropin-releasing hormone stimulus"/>
    <property type="evidence" value="ECO:0000318"/>
    <property type="project" value="GO_Central"/>
</dbReference>
<accession>T1FGT7</accession>
<dbReference type="PROSITE" id="PS51030">
    <property type="entry name" value="NUCLEAR_REC_DBD_2"/>
    <property type="match status" value="1"/>
</dbReference>
<keyword evidence="6" id="KW-0804">Transcription</keyword>
<dbReference type="STRING" id="6412.T1FGT7"/>
<dbReference type="GO" id="GO:0000981">
    <property type="term" value="F:DNA-binding transcription factor activity, RNA polymerase II-specific"/>
    <property type="evidence" value="ECO:0000318"/>
    <property type="project" value="GO_Central"/>
</dbReference>
<evidence type="ECO:0000313" key="10">
    <source>
        <dbReference type="EMBL" id="ESN93161.1"/>
    </source>
</evidence>
<keyword evidence="12" id="KW-1185">Reference proteome</keyword>
<keyword evidence="8" id="KW-0539">Nucleus</keyword>
<name>T1FGT7_HELRO</name>
<dbReference type="InterPro" id="IPR001628">
    <property type="entry name" value="Znf_hrmn_rcpt"/>
</dbReference>
<evidence type="ECO:0000256" key="6">
    <source>
        <dbReference type="ARBA" id="ARBA00023163"/>
    </source>
</evidence>
<dbReference type="InterPro" id="IPR013088">
    <property type="entry name" value="Znf_NHR/GATA"/>
</dbReference>
<evidence type="ECO:0000256" key="2">
    <source>
        <dbReference type="ARBA" id="ARBA00022771"/>
    </source>
</evidence>
<dbReference type="GO" id="GO:0005667">
    <property type="term" value="C:transcription regulator complex"/>
    <property type="evidence" value="ECO:0000318"/>
    <property type="project" value="GO_Central"/>
</dbReference>
<dbReference type="SMART" id="SM00399">
    <property type="entry name" value="ZnF_C4"/>
    <property type="match status" value="1"/>
</dbReference>
<keyword evidence="3" id="KW-0862">Zinc</keyword>
<reference evidence="11" key="3">
    <citation type="submission" date="2015-06" db="UniProtKB">
        <authorList>
            <consortium name="EnsemblMetazoa"/>
        </authorList>
    </citation>
    <scope>IDENTIFICATION</scope>
</reference>
<dbReference type="Gene3D" id="3.30.50.10">
    <property type="entry name" value="Erythroid Transcription Factor GATA-1, subunit A"/>
    <property type="match status" value="1"/>
</dbReference>
<dbReference type="GO" id="GO:0035259">
    <property type="term" value="F:nuclear glucocorticoid receptor binding"/>
    <property type="evidence" value="ECO:0000318"/>
    <property type="project" value="GO_Central"/>
</dbReference>
<evidence type="ECO:0000256" key="7">
    <source>
        <dbReference type="ARBA" id="ARBA00023170"/>
    </source>
</evidence>
<dbReference type="GO" id="GO:0005634">
    <property type="term" value="C:nucleus"/>
    <property type="evidence" value="ECO:0000318"/>
    <property type="project" value="GO_Central"/>
</dbReference>
<keyword evidence="2" id="KW-0863">Zinc-finger</keyword>
<dbReference type="SUPFAM" id="SSF57716">
    <property type="entry name" value="Glucocorticoid receptor-like (DNA-binding domain)"/>
    <property type="match status" value="1"/>
</dbReference>
<protein>
    <recommendedName>
        <fullName evidence="9">Nuclear receptor domain-containing protein</fullName>
    </recommendedName>
</protein>
<dbReference type="CTD" id="20208036"/>
<dbReference type="GO" id="GO:0000978">
    <property type="term" value="F:RNA polymerase II cis-regulatory region sequence-specific DNA binding"/>
    <property type="evidence" value="ECO:0000318"/>
    <property type="project" value="GO_Central"/>
</dbReference>
<dbReference type="RefSeq" id="XP_009028759.1">
    <property type="nucleotide sequence ID" value="XM_009030511.1"/>
</dbReference>
<dbReference type="GO" id="GO:0006357">
    <property type="term" value="P:regulation of transcription by RNA polymerase II"/>
    <property type="evidence" value="ECO:0000318"/>
    <property type="project" value="GO_Central"/>
</dbReference>
<dbReference type="EnsemblMetazoa" id="HelroT181270">
    <property type="protein sequence ID" value="HelroP181270"/>
    <property type="gene ID" value="HelroG181270"/>
</dbReference>
<evidence type="ECO:0000313" key="12">
    <source>
        <dbReference type="Proteomes" id="UP000015101"/>
    </source>
</evidence>
<evidence type="ECO:0000256" key="8">
    <source>
        <dbReference type="ARBA" id="ARBA00023242"/>
    </source>
</evidence>
<gene>
    <name evidence="11" type="primary">20208036</name>
    <name evidence="10" type="ORF">HELRODRAFT_181270</name>
</gene>
<keyword evidence="5" id="KW-0238">DNA-binding</keyword>
<evidence type="ECO:0000256" key="3">
    <source>
        <dbReference type="ARBA" id="ARBA00022833"/>
    </source>
</evidence>
<dbReference type="InParanoid" id="T1FGT7"/>
<dbReference type="Pfam" id="PF00105">
    <property type="entry name" value="zf-C4"/>
    <property type="match status" value="1"/>
</dbReference>
<dbReference type="KEGG" id="hro:HELRODRAFT_181270"/>
<evidence type="ECO:0000256" key="1">
    <source>
        <dbReference type="ARBA" id="ARBA00022723"/>
    </source>
</evidence>
<dbReference type="PANTHER" id="PTHR24085">
    <property type="entry name" value="NUCLEAR HORMONE RECEPTOR"/>
    <property type="match status" value="1"/>
</dbReference>
<evidence type="ECO:0000256" key="4">
    <source>
        <dbReference type="ARBA" id="ARBA00023015"/>
    </source>
</evidence>
<dbReference type="eggNOG" id="KOG4217">
    <property type="taxonomic scope" value="Eukaryota"/>
</dbReference>
<keyword evidence="4" id="KW-0805">Transcription regulation</keyword>
<dbReference type="AlphaFoldDB" id="T1FGT7"/>
<evidence type="ECO:0000313" key="11">
    <source>
        <dbReference type="EnsemblMetazoa" id="HelroP181270"/>
    </source>
</evidence>
<keyword evidence="1" id="KW-0479">Metal-binding</keyword>
<dbReference type="GO" id="GO:0008270">
    <property type="term" value="F:zinc ion binding"/>
    <property type="evidence" value="ECO:0007669"/>
    <property type="project" value="UniProtKB-KW"/>
</dbReference>
<proteinExistence type="predicted"/>
<dbReference type="GeneID" id="20208036"/>